<dbReference type="GO" id="GO:0008333">
    <property type="term" value="P:endosome to lysosome transport"/>
    <property type="evidence" value="ECO:0007669"/>
    <property type="project" value="TreeGrafter"/>
</dbReference>
<dbReference type="GO" id="GO:0005764">
    <property type="term" value="C:lysosome"/>
    <property type="evidence" value="ECO:0007669"/>
    <property type="project" value="TreeGrafter"/>
</dbReference>
<keyword evidence="6" id="KW-1185">Reference proteome</keyword>
<evidence type="ECO:0000256" key="2">
    <source>
        <dbReference type="ARBA" id="ARBA00022741"/>
    </source>
</evidence>
<dbReference type="SUPFAM" id="SSF52540">
    <property type="entry name" value="P-loop containing nucleoside triphosphate hydrolases"/>
    <property type="match status" value="1"/>
</dbReference>
<dbReference type="GO" id="GO:0005525">
    <property type="term" value="F:GTP binding"/>
    <property type="evidence" value="ECO:0007669"/>
    <property type="project" value="UniProtKB-KW"/>
</dbReference>
<evidence type="ECO:0000256" key="4">
    <source>
        <dbReference type="SAM" id="SignalP"/>
    </source>
</evidence>
<dbReference type="Proteomes" id="UP000887013">
    <property type="component" value="Unassembled WGS sequence"/>
</dbReference>
<proteinExistence type="inferred from homology"/>
<evidence type="ECO:0000313" key="6">
    <source>
        <dbReference type="Proteomes" id="UP000887013"/>
    </source>
</evidence>
<dbReference type="PRINTS" id="PR00449">
    <property type="entry name" value="RASTRNSFRMNG"/>
</dbReference>
<dbReference type="GO" id="GO:0045335">
    <property type="term" value="C:phagocytic vesicle"/>
    <property type="evidence" value="ECO:0007669"/>
    <property type="project" value="TreeGrafter"/>
</dbReference>
<feature type="non-terminal residue" evidence="5">
    <location>
        <position position="1"/>
    </location>
</feature>
<dbReference type="AlphaFoldDB" id="A0A8X6QXV4"/>
<feature type="chain" id="PRO_5036467748" evidence="4">
    <location>
        <begin position="25"/>
        <end position="88"/>
    </location>
</feature>
<dbReference type="InterPro" id="IPR027417">
    <property type="entry name" value="P-loop_NTPase"/>
</dbReference>
<evidence type="ECO:0000256" key="1">
    <source>
        <dbReference type="ARBA" id="ARBA00006270"/>
    </source>
</evidence>
<dbReference type="EMBL" id="BMAW01039290">
    <property type="protein sequence ID" value="GFU55289.1"/>
    <property type="molecule type" value="Genomic_DNA"/>
</dbReference>
<dbReference type="OrthoDB" id="245989at2759"/>
<sequence>MKVSSWWNDLSCLSILRFFELVTTSTVERLFKVIIVGDATVGKTSFVQRYVNDIFRKDYKGTVGVDFAMKVLWKSEKEVIKLQLWDIA</sequence>
<gene>
    <name evidence="5" type="primary">RAB29</name>
    <name evidence="5" type="ORF">NPIL_186741</name>
</gene>
<keyword evidence="3" id="KW-0342">GTP-binding</keyword>
<comment type="caution">
    <text evidence="5">The sequence shown here is derived from an EMBL/GenBank/DDBJ whole genome shotgun (WGS) entry which is preliminary data.</text>
</comment>
<dbReference type="GO" id="GO:0090385">
    <property type="term" value="P:phagosome-lysosome fusion"/>
    <property type="evidence" value="ECO:0007669"/>
    <property type="project" value="TreeGrafter"/>
</dbReference>
<protein>
    <submittedName>
        <fullName evidence="5">Ras-related protein Rab-7L1</fullName>
    </submittedName>
</protein>
<dbReference type="PANTHER" id="PTHR47981:SF42">
    <property type="entry name" value="RAS-RELATED PROTEIN RAB-7L1-LIKE ISOFORM X1"/>
    <property type="match status" value="1"/>
</dbReference>
<dbReference type="Gene3D" id="3.40.50.300">
    <property type="entry name" value="P-loop containing nucleotide triphosphate hydrolases"/>
    <property type="match status" value="1"/>
</dbReference>
<organism evidence="5 6">
    <name type="scientific">Nephila pilipes</name>
    <name type="common">Giant wood spider</name>
    <name type="synonym">Nephila maculata</name>
    <dbReference type="NCBI Taxonomy" id="299642"/>
    <lineage>
        <taxon>Eukaryota</taxon>
        <taxon>Metazoa</taxon>
        <taxon>Ecdysozoa</taxon>
        <taxon>Arthropoda</taxon>
        <taxon>Chelicerata</taxon>
        <taxon>Arachnida</taxon>
        <taxon>Araneae</taxon>
        <taxon>Araneomorphae</taxon>
        <taxon>Entelegynae</taxon>
        <taxon>Araneoidea</taxon>
        <taxon>Nephilidae</taxon>
        <taxon>Nephila</taxon>
    </lineage>
</organism>
<keyword evidence="2" id="KW-0547">Nucleotide-binding</keyword>
<dbReference type="GO" id="GO:0005770">
    <property type="term" value="C:late endosome"/>
    <property type="evidence" value="ECO:0007669"/>
    <property type="project" value="TreeGrafter"/>
</dbReference>
<reference evidence="5" key="1">
    <citation type="submission" date="2020-08" db="EMBL/GenBank/DDBJ databases">
        <title>Multicomponent nature underlies the extraordinary mechanical properties of spider dragline silk.</title>
        <authorList>
            <person name="Kono N."/>
            <person name="Nakamura H."/>
            <person name="Mori M."/>
            <person name="Yoshida Y."/>
            <person name="Ohtoshi R."/>
            <person name="Malay A.D."/>
            <person name="Moran D.A.P."/>
            <person name="Tomita M."/>
            <person name="Numata K."/>
            <person name="Arakawa K."/>
        </authorList>
    </citation>
    <scope>NUCLEOTIDE SEQUENCE</scope>
</reference>
<keyword evidence="4" id="KW-0732">Signal</keyword>
<dbReference type="PROSITE" id="PS51419">
    <property type="entry name" value="RAB"/>
    <property type="match status" value="1"/>
</dbReference>
<evidence type="ECO:0000256" key="3">
    <source>
        <dbReference type="ARBA" id="ARBA00023134"/>
    </source>
</evidence>
<comment type="similarity">
    <text evidence="1">Belongs to the small GTPase superfamily. Rab family.</text>
</comment>
<name>A0A8X6QXV4_NEPPI</name>
<evidence type="ECO:0000313" key="5">
    <source>
        <dbReference type="EMBL" id="GFU55289.1"/>
    </source>
</evidence>
<dbReference type="PANTHER" id="PTHR47981">
    <property type="entry name" value="RAB FAMILY"/>
    <property type="match status" value="1"/>
</dbReference>
<feature type="signal peptide" evidence="4">
    <location>
        <begin position="1"/>
        <end position="24"/>
    </location>
</feature>
<dbReference type="Pfam" id="PF08477">
    <property type="entry name" value="Roc"/>
    <property type="match status" value="1"/>
</dbReference>
<accession>A0A8X6QXV4</accession>